<proteinExistence type="predicted"/>
<evidence type="ECO:0000256" key="1">
    <source>
        <dbReference type="SAM" id="MobiDB-lite"/>
    </source>
</evidence>
<evidence type="ECO:0000313" key="2">
    <source>
        <dbReference type="EMBL" id="CAG6551592.1"/>
    </source>
</evidence>
<dbReference type="EMBL" id="HBUE01245094">
    <property type="protein sequence ID" value="CAG6551592.1"/>
    <property type="molecule type" value="Transcribed_RNA"/>
</dbReference>
<feature type="compositionally biased region" description="Polar residues" evidence="1">
    <location>
        <begin position="31"/>
        <end position="43"/>
    </location>
</feature>
<accession>A0A8D8IGN8</accession>
<protein>
    <submittedName>
        <fullName evidence="2">(northern house mosquito) hypothetical protein</fullName>
    </submittedName>
</protein>
<sequence length="108" mass="12271">MPPSGTGHSLRGSKSYRSRFRMEFCPTRQTFVLPSTPSSSPNPRKTPAAEVHISWRSPPTVVWRALFQRFPQCRHCSESFHQPPHRMLDPAAAPPLIQLTQLSTTWTC</sequence>
<reference evidence="2" key="1">
    <citation type="submission" date="2021-05" db="EMBL/GenBank/DDBJ databases">
        <authorList>
            <person name="Alioto T."/>
            <person name="Alioto T."/>
            <person name="Gomez Garrido J."/>
        </authorList>
    </citation>
    <scope>NUCLEOTIDE SEQUENCE</scope>
</reference>
<feature type="region of interest" description="Disordered" evidence="1">
    <location>
        <begin position="31"/>
        <end position="51"/>
    </location>
</feature>
<dbReference type="EMBL" id="HBUE01352200">
    <property type="protein sequence ID" value="CAG6603891.1"/>
    <property type="molecule type" value="Transcribed_RNA"/>
</dbReference>
<dbReference type="AlphaFoldDB" id="A0A8D8IGN8"/>
<name>A0A8D8IGN8_CULPI</name>
<organism evidence="2">
    <name type="scientific">Culex pipiens</name>
    <name type="common">House mosquito</name>
    <dbReference type="NCBI Taxonomy" id="7175"/>
    <lineage>
        <taxon>Eukaryota</taxon>
        <taxon>Metazoa</taxon>
        <taxon>Ecdysozoa</taxon>
        <taxon>Arthropoda</taxon>
        <taxon>Hexapoda</taxon>
        <taxon>Insecta</taxon>
        <taxon>Pterygota</taxon>
        <taxon>Neoptera</taxon>
        <taxon>Endopterygota</taxon>
        <taxon>Diptera</taxon>
        <taxon>Nematocera</taxon>
        <taxon>Culicoidea</taxon>
        <taxon>Culicidae</taxon>
        <taxon>Culicinae</taxon>
        <taxon>Culicini</taxon>
        <taxon>Culex</taxon>
        <taxon>Culex</taxon>
    </lineage>
</organism>